<evidence type="ECO:0000313" key="1">
    <source>
        <dbReference type="EMBL" id="KAK2956384.1"/>
    </source>
</evidence>
<comment type="caution">
    <text evidence="1">The sequence shown here is derived from an EMBL/GenBank/DDBJ whole genome shotgun (WGS) entry which is preliminary data.</text>
</comment>
<gene>
    <name evidence="1" type="ORF">BLNAU_8606</name>
</gene>
<reference evidence="1 2" key="1">
    <citation type="journal article" date="2022" name="bioRxiv">
        <title>Genomics of Preaxostyla Flagellates Illuminates Evolutionary Transitions and the Path Towards Mitochondrial Loss.</title>
        <authorList>
            <person name="Novak L.V.F."/>
            <person name="Treitli S.C."/>
            <person name="Pyrih J."/>
            <person name="Halakuc P."/>
            <person name="Pipaliya S.V."/>
            <person name="Vacek V."/>
            <person name="Brzon O."/>
            <person name="Soukal P."/>
            <person name="Eme L."/>
            <person name="Dacks J.B."/>
            <person name="Karnkowska A."/>
            <person name="Elias M."/>
            <person name="Hampl V."/>
        </authorList>
    </citation>
    <scope>NUCLEOTIDE SEQUENCE [LARGE SCALE GENOMIC DNA]</scope>
    <source>
        <strain evidence="1">NAU3</strain>
        <tissue evidence="1">Gut</tissue>
    </source>
</reference>
<organism evidence="1 2">
    <name type="scientific">Blattamonas nauphoetae</name>
    <dbReference type="NCBI Taxonomy" id="2049346"/>
    <lineage>
        <taxon>Eukaryota</taxon>
        <taxon>Metamonada</taxon>
        <taxon>Preaxostyla</taxon>
        <taxon>Oxymonadida</taxon>
        <taxon>Blattamonas</taxon>
    </lineage>
</organism>
<accession>A0ABQ9XY30</accession>
<dbReference type="Proteomes" id="UP001281761">
    <property type="component" value="Unassembled WGS sequence"/>
</dbReference>
<evidence type="ECO:0000313" key="2">
    <source>
        <dbReference type="Proteomes" id="UP001281761"/>
    </source>
</evidence>
<dbReference type="EMBL" id="JARBJD010000056">
    <property type="protein sequence ID" value="KAK2956384.1"/>
    <property type="molecule type" value="Genomic_DNA"/>
</dbReference>
<keyword evidence="2" id="KW-1185">Reference proteome</keyword>
<evidence type="ECO:0008006" key="3">
    <source>
        <dbReference type="Google" id="ProtNLM"/>
    </source>
</evidence>
<name>A0ABQ9XY30_9EUKA</name>
<protein>
    <recommendedName>
        <fullName evidence="3">Integrase</fullName>
    </recommendedName>
</protein>
<sequence length="213" mass="23976">MRPVLKRTCVFDDLEDSTSEEKVEIERITTLFQMDLEVLTDFIWILGTEVHLATHSLKVTVKYTLLSLETIHTGAYSSQETISALKNAISVVILANGLPDKIVGKPPILVGDLKLILDHFPDQQPEKWFEASLFLFALSTGARASTCGEIRLKDVERVVCLENSTVLLVTLRLRKMKGYCNEDTLVTVDGCPFTKSNLNVKCEREGYEKNQRV</sequence>
<proteinExistence type="predicted"/>